<dbReference type="EMBL" id="JBBKZU010000025">
    <property type="protein sequence ID" value="MEJ8815880.1"/>
    <property type="molecule type" value="Genomic_DNA"/>
</dbReference>
<dbReference type="RefSeq" id="WP_340361075.1">
    <property type="nucleotide sequence ID" value="NZ_JBBKZU010000025.1"/>
</dbReference>
<accession>A0ABU8VQX5</accession>
<gene>
    <name evidence="2" type="ORF">WKW77_32790</name>
</gene>
<proteinExistence type="predicted"/>
<reference evidence="2 3" key="1">
    <citation type="submission" date="2024-03" db="EMBL/GenBank/DDBJ databases">
        <title>Novel species of the genus Variovorax.</title>
        <authorList>
            <person name="Liu Q."/>
            <person name="Xin Y.-H."/>
        </authorList>
    </citation>
    <scope>NUCLEOTIDE SEQUENCE [LARGE SCALE GENOMIC DNA]</scope>
    <source>
        <strain evidence="2 3">KACC 18899</strain>
    </source>
</reference>
<keyword evidence="3" id="KW-1185">Reference proteome</keyword>
<protein>
    <recommendedName>
        <fullName evidence="4">Cell envelope biogenesis protein TolA</fullName>
    </recommendedName>
</protein>
<feature type="region of interest" description="Disordered" evidence="1">
    <location>
        <begin position="175"/>
        <end position="208"/>
    </location>
</feature>
<organism evidence="2 3">
    <name type="scientific">Variovorax ureilyticus</name>
    <dbReference type="NCBI Taxonomy" id="1836198"/>
    <lineage>
        <taxon>Bacteria</taxon>
        <taxon>Pseudomonadati</taxon>
        <taxon>Pseudomonadota</taxon>
        <taxon>Betaproteobacteria</taxon>
        <taxon>Burkholderiales</taxon>
        <taxon>Comamonadaceae</taxon>
        <taxon>Variovorax</taxon>
    </lineage>
</organism>
<sequence>MAKVIDRLSVDSAAVSSPDRRSSLGSFAYASQGPFPTPCTSTQPYGHPRSRRKGLASWRNPFASADAINPLRELIMKKPLLVVAFAVTCFAMSGANALTQHEYKVAKEKIEADYKLAKAKCDALQDNAKDVCMQEAKGTEKVAKAELEQQYKPSAAHARKVAEEKADMNYEVAKEKCDDQSGDAKSACVNQAKADHEKAKAHIKSRKG</sequence>
<comment type="caution">
    <text evidence="2">The sequence shown here is derived from an EMBL/GenBank/DDBJ whole genome shotgun (WGS) entry which is preliminary data.</text>
</comment>
<evidence type="ECO:0000313" key="3">
    <source>
        <dbReference type="Proteomes" id="UP001365846"/>
    </source>
</evidence>
<evidence type="ECO:0008006" key="4">
    <source>
        <dbReference type="Google" id="ProtNLM"/>
    </source>
</evidence>
<dbReference type="Proteomes" id="UP001365846">
    <property type="component" value="Unassembled WGS sequence"/>
</dbReference>
<evidence type="ECO:0000256" key="1">
    <source>
        <dbReference type="SAM" id="MobiDB-lite"/>
    </source>
</evidence>
<name>A0ABU8VQX5_9BURK</name>
<evidence type="ECO:0000313" key="2">
    <source>
        <dbReference type="EMBL" id="MEJ8815880.1"/>
    </source>
</evidence>